<comment type="caution">
    <text evidence="3">The sequence shown here is derived from an EMBL/GenBank/DDBJ whole genome shotgun (WGS) entry which is preliminary data.</text>
</comment>
<dbReference type="PANTHER" id="PTHR43798:SF31">
    <property type="entry name" value="AB HYDROLASE SUPERFAMILY PROTEIN YCLE"/>
    <property type="match status" value="1"/>
</dbReference>
<dbReference type="Pfam" id="PF00561">
    <property type="entry name" value="Abhydrolase_1"/>
    <property type="match status" value="1"/>
</dbReference>
<dbReference type="EMBL" id="BSBI01000010">
    <property type="protein sequence ID" value="GLF97362.1"/>
    <property type="molecule type" value="Genomic_DNA"/>
</dbReference>
<evidence type="ECO:0000259" key="2">
    <source>
        <dbReference type="Pfam" id="PF00561"/>
    </source>
</evidence>
<protein>
    <submittedName>
        <fullName evidence="3">Alpha/beta hydrolase</fullName>
    </submittedName>
</protein>
<dbReference type="InterPro" id="IPR050266">
    <property type="entry name" value="AB_hydrolase_sf"/>
</dbReference>
<dbReference type="SUPFAM" id="SSF53474">
    <property type="entry name" value="alpha/beta-Hydrolases"/>
    <property type="match status" value="1"/>
</dbReference>
<sequence>MENSTGGVGRGPVLTAVTFRGGDGCPLHAWTTGSGPPVVLLHGGGPDHRGLLPLAARLSGRHTVVLPDGRGFGRSACPHEEHHTWSRYAADVVALLDLLGLGAAVVGGTGLGGTVALRMAVEHPGRVRAVVVISAEDIEDDAAKEAERVFFERFAARVRADGVAAGWDPVLTDLAPLIGNLVREAMPRADAASLAAFCAIGRDRAFRSVADLAVIGAPVLVVPGSDARHPADLAARLADALPRGRLSPVPLSSTILTAEDLGAVLGPVVAAFLVGEGKREGNGRKRDG</sequence>
<evidence type="ECO:0000313" key="3">
    <source>
        <dbReference type="EMBL" id="GLF97362.1"/>
    </source>
</evidence>
<evidence type="ECO:0000256" key="1">
    <source>
        <dbReference type="ARBA" id="ARBA00022801"/>
    </source>
</evidence>
<dbReference type="GO" id="GO:0016787">
    <property type="term" value="F:hydrolase activity"/>
    <property type="evidence" value="ECO:0007669"/>
    <property type="project" value="UniProtKB-KW"/>
</dbReference>
<feature type="domain" description="AB hydrolase-1" evidence="2">
    <location>
        <begin position="36"/>
        <end position="161"/>
    </location>
</feature>
<dbReference type="Proteomes" id="UP001291653">
    <property type="component" value="Unassembled WGS sequence"/>
</dbReference>
<name>A0ABQ5P452_9ACTN</name>
<dbReference type="RefSeq" id="WP_323449358.1">
    <property type="nucleotide sequence ID" value="NZ_BSBI01000010.1"/>
</dbReference>
<reference evidence="3 4" key="1">
    <citation type="submission" date="2022-10" db="EMBL/GenBank/DDBJ databases">
        <title>Draft genome sequence of Streptomyces sp. YSPA8.</title>
        <authorList>
            <person name="Moriuchi R."/>
            <person name="Dohra H."/>
            <person name="Yamamura H."/>
            <person name="Kodani S."/>
        </authorList>
    </citation>
    <scope>NUCLEOTIDE SEQUENCE [LARGE SCALE GENOMIC DNA]</scope>
    <source>
        <strain evidence="3 4">YSPA8</strain>
    </source>
</reference>
<keyword evidence="4" id="KW-1185">Reference proteome</keyword>
<proteinExistence type="predicted"/>
<dbReference type="PRINTS" id="PR00111">
    <property type="entry name" value="ABHYDROLASE"/>
</dbReference>
<gene>
    <name evidence="3" type="ORF">SYYSPA8_23715</name>
</gene>
<evidence type="ECO:0000313" key="4">
    <source>
        <dbReference type="Proteomes" id="UP001291653"/>
    </source>
</evidence>
<keyword evidence="1 3" id="KW-0378">Hydrolase</keyword>
<accession>A0ABQ5P452</accession>
<dbReference type="PANTHER" id="PTHR43798">
    <property type="entry name" value="MONOACYLGLYCEROL LIPASE"/>
    <property type="match status" value="1"/>
</dbReference>
<organism evidence="3 4">
    <name type="scientific">Streptomyces yaizuensis</name>
    <dbReference type="NCBI Taxonomy" id="2989713"/>
    <lineage>
        <taxon>Bacteria</taxon>
        <taxon>Bacillati</taxon>
        <taxon>Actinomycetota</taxon>
        <taxon>Actinomycetes</taxon>
        <taxon>Kitasatosporales</taxon>
        <taxon>Streptomycetaceae</taxon>
        <taxon>Streptomyces</taxon>
    </lineage>
</organism>
<dbReference type="Gene3D" id="3.40.50.1820">
    <property type="entry name" value="alpha/beta hydrolase"/>
    <property type="match status" value="1"/>
</dbReference>
<dbReference type="InterPro" id="IPR000073">
    <property type="entry name" value="AB_hydrolase_1"/>
</dbReference>
<dbReference type="InterPro" id="IPR029058">
    <property type="entry name" value="AB_hydrolase_fold"/>
</dbReference>